<protein>
    <submittedName>
        <fullName evidence="2">6677_t:CDS:1</fullName>
    </submittedName>
</protein>
<keyword evidence="1" id="KW-0175">Coiled coil</keyword>
<dbReference type="AlphaFoldDB" id="A0A9N9K944"/>
<comment type="caution">
    <text evidence="2">The sequence shown here is derived from an EMBL/GenBank/DDBJ whole genome shotgun (WGS) entry which is preliminary data.</text>
</comment>
<organism evidence="2 3">
    <name type="scientific">Dentiscutata erythropus</name>
    <dbReference type="NCBI Taxonomy" id="1348616"/>
    <lineage>
        <taxon>Eukaryota</taxon>
        <taxon>Fungi</taxon>
        <taxon>Fungi incertae sedis</taxon>
        <taxon>Mucoromycota</taxon>
        <taxon>Glomeromycotina</taxon>
        <taxon>Glomeromycetes</taxon>
        <taxon>Diversisporales</taxon>
        <taxon>Gigasporaceae</taxon>
        <taxon>Dentiscutata</taxon>
    </lineage>
</organism>
<sequence length="76" mass="8882">KEATKARLDKIEKRAKEQADKYQAVQDDIKKILDKDIETNYILTAYRLDKSKTTPNFFDSDTLKKDIDKLKNISSM</sequence>
<keyword evidence="3" id="KW-1185">Reference proteome</keyword>
<evidence type="ECO:0000313" key="2">
    <source>
        <dbReference type="EMBL" id="CAG8813350.1"/>
    </source>
</evidence>
<feature type="non-terminal residue" evidence="2">
    <location>
        <position position="76"/>
    </location>
</feature>
<evidence type="ECO:0000313" key="3">
    <source>
        <dbReference type="Proteomes" id="UP000789405"/>
    </source>
</evidence>
<feature type="non-terminal residue" evidence="2">
    <location>
        <position position="1"/>
    </location>
</feature>
<accession>A0A9N9K944</accession>
<gene>
    <name evidence="2" type="ORF">DERYTH_LOCUS25784</name>
</gene>
<name>A0A9N9K944_9GLOM</name>
<reference evidence="2" key="1">
    <citation type="submission" date="2021-06" db="EMBL/GenBank/DDBJ databases">
        <authorList>
            <person name="Kallberg Y."/>
            <person name="Tangrot J."/>
            <person name="Rosling A."/>
        </authorList>
    </citation>
    <scope>NUCLEOTIDE SEQUENCE</scope>
    <source>
        <strain evidence="2">MA453B</strain>
    </source>
</reference>
<dbReference type="Proteomes" id="UP000789405">
    <property type="component" value="Unassembled WGS sequence"/>
</dbReference>
<evidence type="ECO:0000256" key="1">
    <source>
        <dbReference type="SAM" id="Coils"/>
    </source>
</evidence>
<feature type="coiled-coil region" evidence="1">
    <location>
        <begin position="1"/>
        <end position="28"/>
    </location>
</feature>
<dbReference type="EMBL" id="CAJVPY010050011">
    <property type="protein sequence ID" value="CAG8813350.1"/>
    <property type="molecule type" value="Genomic_DNA"/>
</dbReference>
<proteinExistence type="predicted"/>